<feature type="region of interest" description="Disordered" evidence="1">
    <location>
        <begin position="444"/>
        <end position="488"/>
    </location>
</feature>
<feature type="region of interest" description="Disordered" evidence="1">
    <location>
        <begin position="757"/>
        <end position="792"/>
    </location>
</feature>
<feature type="region of interest" description="Disordered" evidence="1">
    <location>
        <begin position="1"/>
        <end position="52"/>
    </location>
</feature>
<sequence>MEAEGRGGMWDLSTHASTHDSALWEEEGISFPLSQPEPPRRHPPSSSASVQRRRRSAACCSAPYGTAEHQCGLRRSRCEGGATASRRKQSPAHEVACSSPVGLCVDTACKDECPSREEAEKAARDLAEAAVASASAFAADARALDPASYAAKPTAFLYRGHTAQIATSTAGMYGEMIESFIKQVVAYAKQYGADQFSVFCDLGSGRGAPSAIAAYEHDWLACLGIEKCPQAFGLSLETQRCLLLREASAQLRDRDRDPGVTAEAATSSGMEKTEAEAGTNSVLNKDIQELFQTRPMRAVAFAHDDLSAFLDLEGVTHAYSFDAAMEGPLINFITHMFMQTETWWFYLSFRNDLISRFDLKGAEIRHQISSNMWVSSEGRTAYVYVKTDWKERQLRHRRWLREQILAPQLQQQEKQRQLLRHVRIQQQLVLQQLQRQEDQASIDSARAAAAASEFGQRTPRSSRRNSVGTPRSRSSSRKRYSAAAEALQQQQQQQQDMVLFHLAARRQQLQVLEGLGLEPSTRGEIRDRQQQQQQRPQQQRLQQPQQRQSADDAVAEDDGELLAQLRAFRTTHLRLSKWHQPLTLQSLLLVALLPFEGQNQWLQLQQQLLQPASGVLTRAQRLLLLGYDEGERKEEELSRDKWLEQLAAAPGPEDATALRKDIYTRLTDQRKQDRSLFTFLPPDKNACAASSGAGALPDGASLRLGFRHSLKELQERQSPMRSPRCRVSGTPTASREQSPVRRSRVCCDAAEAEGALAHQQQLPRQSCRTPARQPARRRVSSQSVSPVTPRRRASGFAAASAALVAADAAAASTPTRPKGAALASVGTPNTFRAVQRAEKELQGLVFRGTEEGCSSKLNRAPMSQDAP</sequence>
<gene>
    <name evidence="2" type="ORF">EPH_0076150</name>
</gene>
<dbReference type="VEuPathDB" id="ToxoDB:EPH_0076150"/>
<feature type="region of interest" description="Disordered" evidence="1">
    <location>
        <begin position="848"/>
        <end position="867"/>
    </location>
</feature>
<name>U6H4V6_9EIME</name>
<evidence type="ECO:0000313" key="2">
    <source>
        <dbReference type="EMBL" id="CDI87490.1"/>
    </source>
</evidence>
<feature type="compositionally biased region" description="Low complexity" evidence="1">
    <location>
        <begin position="530"/>
        <end position="548"/>
    </location>
</feature>
<evidence type="ECO:0000313" key="3">
    <source>
        <dbReference type="Proteomes" id="UP000018201"/>
    </source>
</evidence>
<feature type="region of interest" description="Disordered" evidence="1">
    <location>
        <begin position="254"/>
        <end position="278"/>
    </location>
</feature>
<dbReference type="OrthoDB" id="443402at2759"/>
<dbReference type="AlphaFoldDB" id="U6H4V6"/>
<evidence type="ECO:0000256" key="1">
    <source>
        <dbReference type="SAM" id="MobiDB-lite"/>
    </source>
</evidence>
<feature type="region of interest" description="Disordered" evidence="1">
    <location>
        <begin position="807"/>
        <end position="827"/>
    </location>
</feature>
<accession>U6H4V6</accession>
<dbReference type="Proteomes" id="UP000018201">
    <property type="component" value="Unassembled WGS sequence"/>
</dbReference>
<feature type="compositionally biased region" description="Polar residues" evidence="1">
    <location>
        <begin position="758"/>
        <end position="768"/>
    </location>
</feature>
<reference evidence="2" key="2">
    <citation type="submission" date="2013-10" db="EMBL/GenBank/DDBJ databases">
        <authorList>
            <person name="Aslett M."/>
        </authorList>
    </citation>
    <scope>NUCLEOTIDE SEQUENCE [LARGE SCALE GENOMIC DNA]</scope>
    <source>
        <strain evidence="2">Houghton</strain>
    </source>
</reference>
<dbReference type="Gene3D" id="3.40.50.150">
    <property type="entry name" value="Vaccinia Virus protein VP39"/>
    <property type="match status" value="1"/>
</dbReference>
<protein>
    <submittedName>
        <fullName evidence="2">Uncharacterized protein</fullName>
    </submittedName>
</protein>
<feature type="region of interest" description="Disordered" evidence="1">
    <location>
        <begin position="523"/>
        <end position="556"/>
    </location>
</feature>
<feature type="compositionally biased region" description="Low complexity" evidence="1">
    <location>
        <begin position="780"/>
        <end position="792"/>
    </location>
</feature>
<dbReference type="EMBL" id="HG697605">
    <property type="protein sequence ID" value="CDI87490.1"/>
    <property type="molecule type" value="Genomic_DNA"/>
</dbReference>
<organism evidence="2 3">
    <name type="scientific">Eimeria praecox</name>
    <dbReference type="NCBI Taxonomy" id="51316"/>
    <lineage>
        <taxon>Eukaryota</taxon>
        <taxon>Sar</taxon>
        <taxon>Alveolata</taxon>
        <taxon>Apicomplexa</taxon>
        <taxon>Conoidasida</taxon>
        <taxon>Coccidia</taxon>
        <taxon>Eucoccidiorida</taxon>
        <taxon>Eimeriorina</taxon>
        <taxon>Eimeriidae</taxon>
        <taxon>Eimeria</taxon>
    </lineage>
</organism>
<reference evidence="2" key="1">
    <citation type="submission" date="2013-10" db="EMBL/GenBank/DDBJ databases">
        <title>Genomic analysis of the causative agents of coccidiosis in chickens.</title>
        <authorList>
            <person name="Reid A.J."/>
            <person name="Blake D."/>
            <person name="Billington K."/>
            <person name="Browne H."/>
            <person name="Dunn M."/>
            <person name="Hung S."/>
            <person name="Kawahara F."/>
            <person name="Miranda-Saavedra D."/>
            <person name="Mourier T."/>
            <person name="Nagra H."/>
            <person name="Otto T.D."/>
            <person name="Rawlings N."/>
            <person name="Sanchez A."/>
            <person name="Sanders M."/>
            <person name="Subramaniam C."/>
            <person name="Tay Y."/>
            <person name="Dear P."/>
            <person name="Doerig C."/>
            <person name="Gruber A."/>
            <person name="Parkinson J."/>
            <person name="Shirley M."/>
            <person name="Wan K.L."/>
            <person name="Berriman M."/>
            <person name="Tomley F."/>
            <person name="Pain A."/>
        </authorList>
    </citation>
    <scope>NUCLEOTIDE SEQUENCE [LARGE SCALE GENOMIC DNA]</scope>
    <source>
        <strain evidence="2">Houghton</strain>
    </source>
</reference>
<proteinExistence type="predicted"/>
<dbReference type="InterPro" id="IPR029063">
    <property type="entry name" value="SAM-dependent_MTases_sf"/>
</dbReference>
<feature type="region of interest" description="Disordered" evidence="1">
    <location>
        <begin position="714"/>
        <end position="742"/>
    </location>
</feature>
<keyword evidence="3" id="KW-1185">Reference proteome</keyword>